<proteinExistence type="predicted"/>
<gene>
    <name evidence="7" type="ORF">ABID27_000196</name>
</gene>
<evidence type="ECO:0000313" key="8">
    <source>
        <dbReference type="Proteomes" id="UP001549055"/>
    </source>
</evidence>
<organism evidence="7 8">
    <name type="scientific">Streptococcus gallinaceus</name>
    <dbReference type="NCBI Taxonomy" id="165758"/>
    <lineage>
        <taxon>Bacteria</taxon>
        <taxon>Bacillati</taxon>
        <taxon>Bacillota</taxon>
        <taxon>Bacilli</taxon>
        <taxon>Lactobacillales</taxon>
        <taxon>Streptococcaceae</taxon>
        <taxon>Streptococcus</taxon>
    </lineage>
</organism>
<dbReference type="Gene3D" id="3.40.1710.10">
    <property type="entry name" value="abc type-2 transporter like domain"/>
    <property type="match status" value="1"/>
</dbReference>
<dbReference type="InterPro" id="IPR013525">
    <property type="entry name" value="ABC2_TM"/>
</dbReference>
<feature type="transmembrane region" description="Helical" evidence="5">
    <location>
        <begin position="735"/>
        <end position="754"/>
    </location>
</feature>
<dbReference type="NCBIfam" id="TIGR03062">
    <property type="entry name" value="pip_yhgE_Cterm"/>
    <property type="match status" value="1"/>
</dbReference>
<comment type="caution">
    <text evidence="7">The sequence shown here is derived from an EMBL/GenBank/DDBJ whole genome shotgun (WGS) entry which is preliminary data.</text>
</comment>
<dbReference type="Pfam" id="PF12698">
    <property type="entry name" value="ABC2_membrane_3"/>
    <property type="match status" value="1"/>
</dbReference>
<reference evidence="7 8" key="1">
    <citation type="submission" date="2024-06" db="EMBL/GenBank/DDBJ databases">
        <title>Genomic Encyclopedia of Type Strains, Phase IV (KMG-IV): sequencing the most valuable type-strain genomes for metagenomic binning, comparative biology and taxonomic classification.</title>
        <authorList>
            <person name="Goeker M."/>
        </authorList>
    </citation>
    <scope>NUCLEOTIDE SEQUENCE [LARGE SCALE GENOMIC DNA]</scope>
    <source>
        <strain evidence="7 8">DSM 15349</strain>
    </source>
</reference>
<feature type="transmembrane region" description="Helical" evidence="5">
    <location>
        <begin position="706"/>
        <end position="728"/>
    </location>
</feature>
<evidence type="ECO:0000256" key="3">
    <source>
        <dbReference type="ARBA" id="ARBA00022989"/>
    </source>
</evidence>
<evidence type="ECO:0000313" key="7">
    <source>
        <dbReference type="EMBL" id="MET3643579.1"/>
    </source>
</evidence>
<dbReference type="PANTHER" id="PTHR43077:SF5">
    <property type="entry name" value="PHAGE INFECTION PROTEIN"/>
    <property type="match status" value="1"/>
</dbReference>
<comment type="subcellular location">
    <subcellularLocation>
        <location evidence="1">Membrane</location>
        <topology evidence="1">Multi-pass membrane protein</topology>
    </subcellularLocation>
</comment>
<feature type="transmembrane region" description="Helical" evidence="5">
    <location>
        <begin position="676"/>
        <end position="694"/>
    </location>
</feature>
<dbReference type="NCBIfam" id="TIGR03061">
    <property type="entry name" value="pip_yhgE_Nterm"/>
    <property type="match status" value="1"/>
</dbReference>
<feature type="transmembrane region" description="Helical" evidence="5">
    <location>
        <begin position="12"/>
        <end position="37"/>
    </location>
</feature>
<dbReference type="InterPro" id="IPR017500">
    <property type="entry name" value="Phage_infect_YhgE_N"/>
</dbReference>
<dbReference type="InterPro" id="IPR023908">
    <property type="entry name" value="xxxLxxG_rpt"/>
</dbReference>
<evidence type="ECO:0000259" key="6">
    <source>
        <dbReference type="Pfam" id="PF12698"/>
    </source>
</evidence>
<keyword evidence="4 5" id="KW-0472">Membrane</keyword>
<feature type="domain" description="ABC-2 type transporter transmembrane" evidence="6">
    <location>
        <begin position="16"/>
        <end position="171"/>
    </location>
</feature>
<protein>
    <submittedName>
        <fullName evidence="7">Membrane protein</fullName>
    </submittedName>
</protein>
<sequence length="815" mass="85662">MLEELKGLLKKPMSMITLVGVALIPTLYNVIFLSSMWDPYGNLENLPVAVVNQDHTATLDNKSIHIGQDMVDNMSKNKNLDFHFVSSTKAEKGLEKGDYYMVITFPEDLSEKATTLMTKNPQKLTITYQTTQGHSFVSAKMSESAMAKLKEKVSKSVTETYTSSVFKNMTKLNSGMNQAADGGQQLLDGTTKLQDGSQTLTSNLNTLSSSIQTFAAGATTLNSGLSTYTNGVGSLASGLGTLSSGVTAYTDGVSQLTNGAQTLDNKSQELLAGIQQLKDGSSEIQKLVDGSNRLSAGLQELATKVTPSSEQTTILDQIKAALPKINDGLQSINSQLNAGETPDTSTIVTTLTTIAGQAKTILANSQADKTASLTAVQSTTAYQAMTAEQQAEISAAITNAPSSTASAAQAILQNVQAMSGSLQTIQGQVASLGDLKAGINQLATASSQALPGAATSIQTLQTGLSSVNTAVNQQMLPGSQQLAAGITTLQTKVSDGSDRLLIGARQYTGGVAQLTSGALTLQSKSDQLKSGTASASAGADKLASNSGQLTEGANKLADGAGQIADGSTKLANGGQTLTDGLAVLNAGTNNLTSSLRATSEQLSIVSTTDENAKTVSNPVTIKHQDKDNVKNNGVGMAPYMMSVSMMVVALSANVLFAKALSGRHPENRWQWARNKLFINGTIATAGAIILYFAIRMIGIEPSHEGLTLGMTLLASWTLMTLVTALVGWHNRFGSYASLILLLLQLGSSAGTYPIELSRSFFQKIQPYLPMTYSVSGLRETISLTGNVSSQMTHLACFLVGFMVLALLIYRDQEDL</sequence>
<dbReference type="Proteomes" id="UP001549055">
    <property type="component" value="Unassembled WGS sequence"/>
</dbReference>
<keyword evidence="2 5" id="KW-0812">Transmembrane</keyword>
<evidence type="ECO:0000256" key="2">
    <source>
        <dbReference type="ARBA" id="ARBA00022692"/>
    </source>
</evidence>
<dbReference type="InterPro" id="IPR051328">
    <property type="entry name" value="T7SS_ABC-Transporter"/>
</dbReference>
<dbReference type="InterPro" id="IPR017501">
    <property type="entry name" value="Phage_infect_YhgE_C"/>
</dbReference>
<keyword evidence="3 5" id="KW-1133">Transmembrane helix</keyword>
<name>A0ABV2JI53_9STRE</name>
<dbReference type="NCBIfam" id="TIGR03057">
    <property type="entry name" value="xxxLxxG_by_4"/>
    <property type="match status" value="5"/>
</dbReference>
<evidence type="ECO:0000256" key="1">
    <source>
        <dbReference type="ARBA" id="ARBA00004141"/>
    </source>
</evidence>
<feature type="transmembrane region" description="Helical" evidence="5">
    <location>
        <begin position="636"/>
        <end position="656"/>
    </location>
</feature>
<dbReference type="RefSeq" id="WP_354279619.1">
    <property type="nucleotide sequence ID" value="NZ_JBEPMK010000001.1"/>
</dbReference>
<accession>A0ABV2JI53</accession>
<dbReference type="EMBL" id="JBEPMK010000001">
    <property type="protein sequence ID" value="MET3643579.1"/>
    <property type="molecule type" value="Genomic_DNA"/>
</dbReference>
<evidence type="ECO:0000256" key="4">
    <source>
        <dbReference type="ARBA" id="ARBA00023136"/>
    </source>
</evidence>
<evidence type="ECO:0000256" key="5">
    <source>
        <dbReference type="SAM" id="Phobius"/>
    </source>
</evidence>
<feature type="transmembrane region" description="Helical" evidence="5">
    <location>
        <begin position="791"/>
        <end position="809"/>
    </location>
</feature>
<keyword evidence="8" id="KW-1185">Reference proteome</keyword>
<dbReference type="PANTHER" id="PTHR43077">
    <property type="entry name" value="TRANSPORT PERMEASE YVFS-RELATED"/>
    <property type="match status" value="1"/>
</dbReference>